<accession>W6XQL9</accession>
<dbReference type="PANTHER" id="PTHR33048">
    <property type="entry name" value="PTH11-LIKE INTEGRAL MEMBRANE PROTEIN (AFU_ORTHOLOGUE AFUA_5G11245)"/>
    <property type="match status" value="1"/>
</dbReference>
<evidence type="ECO:0000259" key="8">
    <source>
        <dbReference type="Pfam" id="PF20684"/>
    </source>
</evidence>
<evidence type="ECO:0000256" key="5">
    <source>
        <dbReference type="ARBA" id="ARBA00038359"/>
    </source>
</evidence>
<feature type="domain" description="Rhodopsin" evidence="8">
    <location>
        <begin position="63"/>
        <end position="297"/>
    </location>
</feature>
<dbReference type="GeneID" id="19149487"/>
<evidence type="ECO:0000256" key="3">
    <source>
        <dbReference type="ARBA" id="ARBA00022989"/>
    </source>
</evidence>
<dbReference type="EMBL" id="KI964866">
    <property type="protein sequence ID" value="EUC27903.1"/>
    <property type="molecule type" value="Genomic_DNA"/>
</dbReference>
<keyword evidence="3 7" id="KW-1133">Transmembrane helix</keyword>
<evidence type="ECO:0000256" key="1">
    <source>
        <dbReference type="ARBA" id="ARBA00004141"/>
    </source>
</evidence>
<keyword evidence="2 7" id="KW-0812">Transmembrane</keyword>
<dbReference type="Proteomes" id="UP000053841">
    <property type="component" value="Unassembled WGS sequence"/>
</dbReference>
<feature type="transmembrane region" description="Helical" evidence="7">
    <location>
        <begin position="234"/>
        <end position="260"/>
    </location>
</feature>
<feature type="compositionally biased region" description="Polar residues" evidence="6">
    <location>
        <begin position="313"/>
        <end position="336"/>
    </location>
</feature>
<feature type="transmembrane region" description="Helical" evidence="7">
    <location>
        <begin position="272"/>
        <end position="296"/>
    </location>
</feature>
<comment type="similarity">
    <text evidence="5">Belongs to the SAT4 family.</text>
</comment>
<evidence type="ECO:0000256" key="2">
    <source>
        <dbReference type="ARBA" id="ARBA00022692"/>
    </source>
</evidence>
<feature type="compositionally biased region" description="Polar residues" evidence="6">
    <location>
        <begin position="372"/>
        <end position="382"/>
    </location>
</feature>
<evidence type="ECO:0000256" key="4">
    <source>
        <dbReference type="ARBA" id="ARBA00023136"/>
    </source>
</evidence>
<proteinExistence type="inferred from homology"/>
<feature type="transmembrane region" description="Helical" evidence="7">
    <location>
        <begin position="44"/>
        <end position="63"/>
    </location>
</feature>
<name>W6XQL9_COCC2</name>
<evidence type="ECO:0000256" key="6">
    <source>
        <dbReference type="SAM" id="MobiDB-lite"/>
    </source>
</evidence>
<feature type="transmembrane region" description="Helical" evidence="7">
    <location>
        <begin position="84"/>
        <end position="105"/>
    </location>
</feature>
<feature type="transmembrane region" description="Helical" evidence="7">
    <location>
        <begin position="199"/>
        <end position="222"/>
    </location>
</feature>
<evidence type="ECO:0000313" key="10">
    <source>
        <dbReference type="Proteomes" id="UP000053841"/>
    </source>
</evidence>
<gene>
    <name evidence="9" type="ORF">COCCADRAFT_41494</name>
</gene>
<evidence type="ECO:0000256" key="7">
    <source>
        <dbReference type="SAM" id="Phobius"/>
    </source>
</evidence>
<keyword evidence="10" id="KW-1185">Reference proteome</keyword>
<evidence type="ECO:0000313" key="9">
    <source>
        <dbReference type="EMBL" id="EUC27903.1"/>
    </source>
</evidence>
<feature type="transmembrane region" description="Helical" evidence="7">
    <location>
        <begin position="125"/>
        <end position="146"/>
    </location>
</feature>
<dbReference type="GO" id="GO:0016020">
    <property type="term" value="C:membrane"/>
    <property type="evidence" value="ECO:0007669"/>
    <property type="project" value="UniProtKB-SubCell"/>
</dbReference>
<dbReference type="HOGENOM" id="CLU_028200_25_4_1"/>
<dbReference type="AlphaFoldDB" id="W6XQL9"/>
<dbReference type="OrthoDB" id="4525788at2759"/>
<organism evidence="9 10">
    <name type="scientific">Cochliobolus carbonum (strain 26-R-13)</name>
    <name type="common">Maize leaf spot fungus</name>
    <name type="synonym">Bipolaris zeicola</name>
    <dbReference type="NCBI Taxonomy" id="930089"/>
    <lineage>
        <taxon>Eukaryota</taxon>
        <taxon>Fungi</taxon>
        <taxon>Dikarya</taxon>
        <taxon>Ascomycota</taxon>
        <taxon>Pezizomycotina</taxon>
        <taxon>Dothideomycetes</taxon>
        <taxon>Pleosporomycetidae</taxon>
        <taxon>Pleosporales</taxon>
        <taxon>Pleosporineae</taxon>
        <taxon>Pleosporaceae</taxon>
        <taxon>Bipolaris</taxon>
    </lineage>
</organism>
<dbReference type="PANTHER" id="PTHR33048:SF129">
    <property type="entry name" value="INTEGRAL MEMBRANE PROTEIN-RELATED"/>
    <property type="match status" value="1"/>
</dbReference>
<feature type="region of interest" description="Disordered" evidence="6">
    <location>
        <begin position="302"/>
        <end position="339"/>
    </location>
</feature>
<sequence length="390" mass="43045">MINASGLPRDTNALVSRGGGIHVPPEVIASWPTPNYISPEERTWGAPVALSILLAVTLLVYVARMWARLTMTKNAGADDAVVSISMIPLIGLSIATILGVKIYGFQWHMWDQTPTTKNTTTYVTMAIELTYLLSTTLIKISILLFYRRLTGSSTTRFIYLVWVCIAACILYFFTFIILIFFTCSVAVGRKDCAEEGPFIVSVTAVSTVQDLVICLLPAILIYNLQMPKRQKLAVCGIFGLGLVTTICGIMRLYYAIYLYYFTYDATWYAYYGWIWTVLEADLGLICASAPTLRVFFRHSLGSTSSHTSDPRSGANNPSSGVLSNKATHSRPITWNGGSKDVESEGENIYLDSIKVERGLSSRIDARDDASQKSDSSTRNLTTIIHGPMSK</sequence>
<dbReference type="InterPro" id="IPR052337">
    <property type="entry name" value="SAT4-like"/>
</dbReference>
<dbReference type="RefSeq" id="XP_007717799.1">
    <property type="nucleotide sequence ID" value="XM_007719609.1"/>
</dbReference>
<feature type="region of interest" description="Disordered" evidence="6">
    <location>
        <begin position="364"/>
        <end position="390"/>
    </location>
</feature>
<keyword evidence="4 7" id="KW-0472">Membrane</keyword>
<dbReference type="Pfam" id="PF20684">
    <property type="entry name" value="Fung_rhodopsin"/>
    <property type="match status" value="1"/>
</dbReference>
<protein>
    <recommendedName>
        <fullName evidence="8">Rhodopsin domain-containing protein</fullName>
    </recommendedName>
</protein>
<reference evidence="9 10" key="1">
    <citation type="journal article" date="2013" name="PLoS Genet.">
        <title>Comparative genome structure, secondary metabolite, and effector coding capacity across Cochliobolus pathogens.</title>
        <authorList>
            <person name="Condon B.J."/>
            <person name="Leng Y."/>
            <person name="Wu D."/>
            <person name="Bushley K.E."/>
            <person name="Ohm R.A."/>
            <person name="Otillar R."/>
            <person name="Martin J."/>
            <person name="Schackwitz W."/>
            <person name="Grimwood J."/>
            <person name="MohdZainudin N."/>
            <person name="Xue C."/>
            <person name="Wang R."/>
            <person name="Manning V.A."/>
            <person name="Dhillon B."/>
            <person name="Tu Z.J."/>
            <person name="Steffenson B.J."/>
            <person name="Salamov A."/>
            <person name="Sun H."/>
            <person name="Lowry S."/>
            <person name="LaButti K."/>
            <person name="Han J."/>
            <person name="Copeland A."/>
            <person name="Lindquist E."/>
            <person name="Barry K."/>
            <person name="Schmutz J."/>
            <person name="Baker S.E."/>
            <person name="Ciuffetti L.M."/>
            <person name="Grigoriev I.V."/>
            <person name="Zhong S."/>
            <person name="Turgeon B.G."/>
        </authorList>
    </citation>
    <scope>NUCLEOTIDE SEQUENCE [LARGE SCALE GENOMIC DNA]</scope>
    <source>
        <strain evidence="9 10">26-R-13</strain>
    </source>
</reference>
<dbReference type="InterPro" id="IPR049326">
    <property type="entry name" value="Rhodopsin_dom_fungi"/>
</dbReference>
<dbReference type="KEGG" id="bze:COCCADRAFT_41494"/>
<comment type="subcellular location">
    <subcellularLocation>
        <location evidence="1">Membrane</location>
        <topology evidence="1">Multi-pass membrane protein</topology>
    </subcellularLocation>
</comment>
<dbReference type="eggNOG" id="ENOG502SNAH">
    <property type="taxonomic scope" value="Eukaryota"/>
</dbReference>
<feature type="transmembrane region" description="Helical" evidence="7">
    <location>
        <begin position="158"/>
        <end position="187"/>
    </location>
</feature>